<evidence type="ECO:0000256" key="7">
    <source>
        <dbReference type="SAM" id="SignalP"/>
    </source>
</evidence>
<keyword evidence="10" id="KW-1185">Reference proteome</keyword>
<dbReference type="PROSITE" id="PS51007">
    <property type="entry name" value="CYTC"/>
    <property type="match status" value="1"/>
</dbReference>
<accession>A0A0G3EWL6</accession>
<keyword evidence="3 6" id="KW-0479">Metal-binding</keyword>
<protein>
    <recommendedName>
        <fullName evidence="8">Cytochrome c domain-containing protein</fullName>
    </recommendedName>
</protein>
<evidence type="ECO:0000256" key="6">
    <source>
        <dbReference type="PROSITE-ProRule" id="PRU00433"/>
    </source>
</evidence>
<keyword evidence="5 6" id="KW-0408">Iron</keyword>
<dbReference type="EMBL" id="CP011568">
    <property type="protein sequence ID" value="AKJ69156.1"/>
    <property type="molecule type" value="Genomic_DNA"/>
</dbReference>
<dbReference type="Gene3D" id="3.40.190.10">
    <property type="entry name" value="Periplasmic binding protein-like II"/>
    <property type="match status" value="2"/>
</dbReference>
<dbReference type="STRING" id="445709.ABW99_13995"/>
<dbReference type="PANTHER" id="PTHR37823">
    <property type="entry name" value="CYTOCHROME C-553-LIKE"/>
    <property type="match status" value="1"/>
</dbReference>
<name>A0A0G3EWL6_9BURK</name>
<dbReference type="AlphaFoldDB" id="A0A0G3EWL6"/>
<dbReference type="GO" id="GO:0046872">
    <property type="term" value="F:metal ion binding"/>
    <property type="evidence" value="ECO:0007669"/>
    <property type="project" value="UniProtKB-KW"/>
</dbReference>
<evidence type="ECO:0000256" key="2">
    <source>
        <dbReference type="ARBA" id="ARBA00022617"/>
    </source>
</evidence>
<dbReference type="Proteomes" id="UP000036700">
    <property type="component" value="Chromosome"/>
</dbReference>
<sequence>MTCALALGLATCGMSLARAADVRVCMFPGSPSVALDTQVVSAVLQHIGMRAVAMPHAIREGDDDGISLGALGGILKNKCDIVAGFPRSNVADAVHDGVLLSRPYLRTGYAAFRRENAGAKRDKVGRLAVTYGSPAQLIAVREKGALLDFEVTTEDTVAAVASGKAQRGIAWYPAIVAYQHEHPQVRFKVRAVASDYGHWDLVMMFGQRNAALRKRFDAGLEQMAATGALARLTETWRIAAGNAKTSTASDARDAGPDRVIASHAFAALDRSAHFVGNRKPSLLRVAAAAGQADIMGPSFTQAQALHGHDVYAANCAKCHGAQLQGNVGPALQGPAFAPATGSSLTLSGIFNYMQSNMPADQPGKLKAQDYADVMAFLLMRNGYQSGTSKLTAAKALKSQALLESHAAM</sequence>
<organism evidence="9 10">
    <name type="scientific">Pandoraea thiooxydans</name>
    <dbReference type="NCBI Taxonomy" id="445709"/>
    <lineage>
        <taxon>Bacteria</taxon>
        <taxon>Pseudomonadati</taxon>
        <taxon>Pseudomonadota</taxon>
        <taxon>Betaproteobacteria</taxon>
        <taxon>Burkholderiales</taxon>
        <taxon>Burkholderiaceae</taxon>
        <taxon>Pandoraea</taxon>
    </lineage>
</organism>
<dbReference type="KEGG" id="ptx:ABW99_13995"/>
<dbReference type="GO" id="GO:0009055">
    <property type="term" value="F:electron transfer activity"/>
    <property type="evidence" value="ECO:0007669"/>
    <property type="project" value="InterPro"/>
</dbReference>
<evidence type="ECO:0000313" key="10">
    <source>
        <dbReference type="Proteomes" id="UP000036700"/>
    </source>
</evidence>
<evidence type="ECO:0000313" key="9">
    <source>
        <dbReference type="EMBL" id="AKJ69156.1"/>
    </source>
</evidence>
<keyword evidence="7" id="KW-0732">Signal</keyword>
<dbReference type="InterPro" id="IPR009056">
    <property type="entry name" value="Cyt_c-like_dom"/>
</dbReference>
<dbReference type="InterPro" id="IPR001638">
    <property type="entry name" value="Solute-binding_3/MltF_N"/>
</dbReference>
<feature type="chain" id="PRO_5002553634" description="Cytochrome c domain-containing protein" evidence="7">
    <location>
        <begin position="20"/>
        <end position="408"/>
    </location>
</feature>
<dbReference type="SUPFAM" id="SSF53850">
    <property type="entry name" value="Periplasmic binding protein-like II"/>
    <property type="match status" value="1"/>
</dbReference>
<dbReference type="SMART" id="SM00062">
    <property type="entry name" value="PBPb"/>
    <property type="match status" value="1"/>
</dbReference>
<evidence type="ECO:0000256" key="4">
    <source>
        <dbReference type="ARBA" id="ARBA00022982"/>
    </source>
</evidence>
<dbReference type="PANTHER" id="PTHR37823:SF1">
    <property type="entry name" value="CYTOCHROME C-553-LIKE"/>
    <property type="match status" value="1"/>
</dbReference>
<dbReference type="SUPFAM" id="SSF46626">
    <property type="entry name" value="Cytochrome c"/>
    <property type="match status" value="1"/>
</dbReference>
<evidence type="ECO:0000256" key="3">
    <source>
        <dbReference type="ARBA" id="ARBA00022723"/>
    </source>
</evidence>
<feature type="domain" description="Cytochrome c" evidence="8">
    <location>
        <begin position="302"/>
        <end position="381"/>
    </location>
</feature>
<proteinExistence type="predicted"/>
<dbReference type="InterPro" id="IPR051811">
    <property type="entry name" value="Cytochrome_c550/c551-like"/>
</dbReference>
<keyword evidence="1" id="KW-0813">Transport</keyword>
<dbReference type="InterPro" id="IPR036909">
    <property type="entry name" value="Cyt_c-like_dom_sf"/>
</dbReference>
<dbReference type="Gene3D" id="1.10.760.10">
    <property type="entry name" value="Cytochrome c-like domain"/>
    <property type="match status" value="1"/>
</dbReference>
<evidence type="ECO:0000256" key="1">
    <source>
        <dbReference type="ARBA" id="ARBA00022448"/>
    </source>
</evidence>
<feature type="signal peptide" evidence="7">
    <location>
        <begin position="1"/>
        <end position="19"/>
    </location>
</feature>
<dbReference type="GO" id="GO:0020037">
    <property type="term" value="F:heme binding"/>
    <property type="evidence" value="ECO:0007669"/>
    <property type="project" value="InterPro"/>
</dbReference>
<reference evidence="10" key="1">
    <citation type="submission" date="2015-06" db="EMBL/GenBank/DDBJ databases">
        <authorList>
            <person name="Lim Y.L."/>
            <person name="Ee R."/>
            <person name="Yong D."/>
            <person name="How K.Y."/>
            <person name="Yin W.F."/>
            <person name="Chan K.G."/>
        </authorList>
    </citation>
    <scope>NUCLEOTIDE SEQUENCE [LARGE SCALE GENOMIC DNA]</scope>
    <source>
        <strain evidence="10">DSM 25325</strain>
    </source>
</reference>
<evidence type="ECO:0000256" key="5">
    <source>
        <dbReference type="ARBA" id="ARBA00023004"/>
    </source>
</evidence>
<dbReference type="PATRIC" id="fig|445709.3.peg.2966"/>
<dbReference type="Pfam" id="PF13442">
    <property type="entry name" value="Cytochrome_CBB3"/>
    <property type="match status" value="1"/>
</dbReference>
<keyword evidence="4" id="KW-0249">Electron transport</keyword>
<keyword evidence="2 6" id="KW-0349">Heme</keyword>
<gene>
    <name evidence="9" type="ORF">ABW99_13995</name>
</gene>
<evidence type="ECO:0000259" key="8">
    <source>
        <dbReference type="PROSITE" id="PS51007"/>
    </source>
</evidence>